<feature type="domain" description="NfeD1b N-terminal" evidence="8">
    <location>
        <begin position="34"/>
        <end position="213"/>
    </location>
</feature>
<comment type="subcellular location">
    <subcellularLocation>
        <location evidence="1">Membrane</location>
        <topology evidence="1">Multi-pass membrane protein</topology>
    </subcellularLocation>
</comment>
<keyword evidence="9" id="KW-0378">Hydrolase</keyword>
<dbReference type="InterPro" id="IPR052165">
    <property type="entry name" value="Membrane_assoc_protease"/>
</dbReference>
<dbReference type="EMBL" id="CP003359">
    <property type="protein sequence ID" value="AGB40902.1"/>
    <property type="molecule type" value="Genomic_DNA"/>
</dbReference>
<dbReference type="HOGENOM" id="CLU_024619_2_0_9"/>
<feature type="transmembrane region" description="Helical" evidence="5">
    <location>
        <begin position="279"/>
        <end position="297"/>
    </location>
</feature>
<dbReference type="STRING" id="748449.Halha_0941"/>
<reference evidence="10" key="1">
    <citation type="submission" date="2012-02" db="EMBL/GenBank/DDBJ databases">
        <title>The complete genome of Halobacteroides halobius DSM 5150.</title>
        <authorList>
            <person name="Lucas S."/>
            <person name="Copeland A."/>
            <person name="Lapidus A."/>
            <person name="Glavina del Rio T."/>
            <person name="Dalin E."/>
            <person name="Tice H."/>
            <person name="Bruce D."/>
            <person name="Goodwin L."/>
            <person name="Pitluck S."/>
            <person name="Peters L."/>
            <person name="Mikhailova N."/>
            <person name="Gu W."/>
            <person name="Kyrpides N."/>
            <person name="Mavromatis K."/>
            <person name="Ivanova N."/>
            <person name="Brettin T."/>
            <person name="Detter J.C."/>
            <person name="Han C."/>
            <person name="Larimer F."/>
            <person name="Land M."/>
            <person name="Hauser L."/>
            <person name="Markowitz V."/>
            <person name="Cheng J.-F."/>
            <person name="Hugenholtz P."/>
            <person name="Woyke T."/>
            <person name="Wu D."/>
            <person name="Tindall B."/>
            <person name="Pomrenke H."/>
            <person name="Brambilla E."/>
            <person name="Klenk H.-P."/>
            <person name="Eisen J.A."/>
        </authorList>
    </citation>
    <scope>NUCLEOTIDE SEQUENCE [LARGE SCALE GENOMIC DNA]</scope>
    <source>
        <strain evidence="10">ATCC 35273 / DSM 5150 / MD-1</strain>
    </source>
</reference>
<evidence type="ECO:0000259" key="8">
    <source>
        <dbReference type="Pfam" id="PF25145"/>
    </source>
</evidence>
<evidence type="ECO:0000256" key="2">
    <source>
        <dbReference type="ARBA" id="ARBA00022692"/>
    </source>
</evidence>
<feature type="transmembrane region" description="Helical" evidence="5">
    <location>
        <begin position="230"/>
        <end position="246"/>
    </location>
</feature>
<dbReference type="PANTHER" id="PTHR33507">
    <property type="entry name" value="INNER MEMBRANE PROTEIN YBBJ"/>
    <property type="match status" value="1"/>
</dbReference>
<dbReference type="InterPro" id="IPR002810">
    <property type="entry name" value="NfeD-like_C"/>
</dbReference>
<dbReference type="InterPro" id="IPR056738">
    <property type="entry name" value="NfeD1b_N"/>
</dbReference>
<evidence type="ECO:0000256" key="4">
    <source>
        <dbReference type="ARBA" id="ARBA00023136"/>
    </source>
</evidence>
<evidence type="ECO:0000256" key="3">
    <source>
        <dbReference type="ARBA" id="ARBA00022989"/>
    </source>
</evidence>
<organism evidence="9 10">
    <name type="scientific">Halobacteroides halobius (strain ATCC 35273 / DSM 5150 / MD-1)</name>
    <dbReference type="NCBI Taxonomy" id="748449"/>
    <lineage>
        <taxon>Bacteria</taxon>
        <taxon>Bacillati</taxon>
        <taxon>Bacillota</taxon>
        <taxon>Clostridia</taxon>
        <taxon>Halanaerobiales</taxon>
        <taxon>Halobacteroidaceae</taxon>
        <taxon>Halobacteroides</taxon>
    </lineage>
</organism>
<name>L0K6L9_HALHC</name>
<dbReference type="AlphaFoldDB" id="L0K6L9"/>
<dbReference type="Gene3D" id="3.90.226.10">
    <property type="entry name" value="2-enoyl-CoA Hydratase, Chain A, domain 1"/>
    <property type="match status" value="1"/>
</dbReference>
<keyword evidence="10" id="KW-1185">Reference proteome</keyword>
<evidence type="ECO:0000313" key="9">
    <source>
        <dbReference type="EMBL" id="AGB40902.1"/>
    </source>
</evidence>
<dbReference type="InterPro" id="IPR029045">
    <property type="entry name" value="ClpP/crotonase-like_dom_sf"/>
</dbReference>
<dbReference type="SUPFAM" id="SSF141322">
    <property type="entry name" value="NfeD domain-like"/>
    <property type="match status" value="1"/>
</dbReference>
<evidence type="ECO:0000313" key="10">
    <source>
        <dbReference type="Proteomes" id="UP000010880"/>
    </source>
</evidence>
<dbReference type="GO" id="GO:0008233">
    <property type="term" value="F:peptidase activity"/>
    <property type="evidence" value="ECO:0007669"/>
    <property type="project" value="UniProtKB-KW"/>
</dbReference>
<dbReference type="PANTHER" id="PTHR33507:SF3">
    <property type="entry name" value="INNER MEMBRANE PROTEIN YBBJ"/>
    <property type="match status" value="1"/>
</dbReference>
<sequence>MIRTPIKLVISFLILLVAFSYLAVPIQAKSSQLVYKIPIHGTIDSGMVHLVKKGIKQAQAARADLIVLDINTYGGLVDSAIKIKDSIFASSLPIVTYVSGRAWSAGALIALAGNELAMTPGSSIGAAETRPQEEKYISALRKEFKATAQRRDKNGKLAAAMVDKEISIPEVSKKGNLLTLTVQEAISHKIADLKVVSFKELLAKMKLSRAQVFKVKLTLTEKFAEITTNPASSIILLTVGFIALAFEALAPGWGVGGAIGLLSLGLFFSGYIINGVASWGLIILFMVGIILMLLEVLVIPGFGVAGISGLVAIFSSLYFVFPTSNIALKVIATTLVLSIVGIWLIIKKFGTTALWSKVSLAENQTKKAGYVTSKLKTEKLLGAQGKVINVLRPSGIVNIKGQRLNVVSEGNYIKEGKLVEVIEVTGNRIVVREITKEE</sequence>
<accession>L0K6L9</accession>
<keyword evidence="9" id="KW-0645">Protease</keyword>
<evidence type="ECO:0000256" key="5">
    <source>
        <dbReference type="SAM" id="Phobius"/>
    </source>
</evidence>
<dbReference type="GO" id="GO:0005886">
    <property type="term" value="C:plasma membrane"/>
    <property type="evidence" value="ECO:0007669"/>
    <property type="project" value="TreeGrafter"/>
</dbReference>
<dbReference type="InterPro" id="IPR056739">
    <property type="entry name" value="NfeD_membrane"/>
</dbReference>
<dbReference type="eggNOG" id="COG1030">
    <property type="taxonomic scope" value="Bacteria"/>
</dbReference>
<dbReference type="RefSeq" id="WP_015326627.1">
    <property type="nucleotide sequence ID" value="NC_019978.1"/>
</dbReference>
<dbReference type="KEGG" id="hhl:Halha_0941"/>
<feature type="transmembrane region" description="Helical" evidence="5">
    <location>
        <begin position="253"/>
        <end position="273"/>
    </location>
</feature>
<feature type="domain" description="NfeD integral membrane" evidence="7">
    <location>
        <begin position="233"/>
        <end position="347"/>
    </location>
</feature>
<proteinExistence type="predicted"/>
<keyword evidence="2 5" id="KW-0812">Transmembrane</keyword>
<feature type="domain" description="NfeD-like C-terminal" evidence="6">
    <location>
        <begin position="378"/>
        <end position="432"/>
    </location>
</feature>
<feature type="transmembrane region" description="Helical" evidence="5">
    <location>
        <begin position="326"/>
        <end position="346"/>
    </location>
</feature>
<evidence type="ECO:0000259" key="7">
    <source>
        <dbReference type="Pfam" id="PF24961"/>
    </source>
</evidence>
<keyword evidence="4 5" id="KW-0472">Membrane</keyword>
<dbReference type="CDD" id="cd07021">
    <property type="entry name" value="Clp_protease_NfeD_like"/>
    <property type="match status" value="1"/>
</dbReference>
<gene>
    <name evidence="9" type="ordered locus">Halha_0941</name>
</gene>
<dbReference type="Pfam" id="PF24961">
    <property type="entry name" value="NfeD_membrane"/>
    <property type="match status" value="1"/>
</dbReference>
<dbReference type="GO" id="GO:0006508">
    <property type="term" value="P:proteolysis"/>
    <property type="evidence" value="ECO:0007669"/>
    <property type="project" value="UniProtKB-KW"/>
</dbReference>
<dbReference type="Pfam" id="PF25145">
    <property type="entry name" value="NfeD1b_N"/>
    <property type="match status" value="1"/>
</dbReference>
<dbReference type="SUPFAM" id="SSF52096">
    <property type="entry name" value="ClpP/crotonase"/>
    <property type="match status" value="1"/>
</dbReference>
<evidence type="ECO:0000259" key="6">
    <source>
        <dbReference type="Pfam" id="PF01957"/>
    </source>
</evidence>
<evidence type="ECO:0000256" key="1">
    <source>
        <dbReference type="ARBA" id="ARBA00004141"/>
    </source>
</evidence>
<dbReference type="Pfam" id="PF01957">
    <property type="entry name" value="NfeD"/>
    <property type="match status" value="1"/>
</dbReference>
<dbReference type="Proteomes" id="UP000010880">
    <property type="component" value="Chromosome"/>
</dbReference>
<dbReference type="PATRIC" id="fig|748449.3.peg.896"/>
<dbReference type="Gene3D" id="2.40.50.140">
    <property type="entry name" value="Nucleic acid-binding proteins"/>
    <property type="match status" value="1"/>
</dbReference>
<feature type="transmembrane region" description="Helical" evidence="5">
    <location>
        <begin position="302"/>
        <end position="320"/>
    </location>
</feature>
<dbReference type="InterPro" id="IPR012340">
    <property type="entry name" value="NA-bd_OB-fold"/>
</dbReference>
<keyword evidence="3 5" id="KW-1133">Transmembrane helix</keyword>
<protein>
    <submittedName>
        <fullName evidence="9">Membrane-bound serine protease (ClpP class)</fullName>
    </submittedName>
</protein>